<organism evidence="2 3">
    <name type="scientific">Mycena pura</name>
    <dbReference type="NCBI Taxonomy" id="153505"/>
    <lineage>
        <taxon>Eukaryota</taxon>
        <taxon>Fungi</taxon>
        <taxon>Dikarya</taxon>
        <taxon>Basidiomycota</taxon>
        <taxon>Agaricomycotina</taxon>
        <taxon>Agaricomycetes</taxon>
        <taxon>Agaricomycetidae</taxon>
        <taxon>Agaricales</taxon>
        <taxon>Marasmiineae</taxon>
        <taxon>Mycenaceae</taxon>
        <taxon>Mycena</taxon>
    </lineage>
</organism>
<evidence type="ECO:0008006" key="4">
    <source>
        <dbReference type="Google" id="ProtNLM"/>
    </source>
</evidence>
<proteinExistence type="predicted"/>
<evidence type="ECO:0000313" key="3">
    <source>
        <dbReference type="Proteomes" id="UP001219525"/>
    </source>
</evidence>
<protein>
    <recommendedName>
        <fullName evidence="4">Cyanovirin-N domain-containing protein</fullName>
    </recommendedName>
</protein>
<accession>A0AAD6VTL5</accession>
<evidence type="ECO:0000313" key="2">
    <source>
        <dbReference type="EMBL" id="KAJ7215579.1"/>
    </source>
</evidence>
<evidence type="ECO:0000256" key="1">
    <source>
        <dbReference type="SAM" id="SignalP"/>
    </source>
</evidence>
<dbReference type="AlphaFoldDB" id="A0AAD6VTL5"/>
<name>A0AAD6VTL5_9AGAR</name>
<dbReference type="Proteomes" id="UP001219525">
    <property type="component" value="Unassembled WGS sequence"/>
</dbReference>
<feature type="signal peptide" evidence="1">
    <location>
        <begin position="1"/>
        <end position="16"/>
    </location>
</feature>
<comment type="caution">
    <text evidence="2">The sequence shown here is derived from an EMBL/GenBank/DDBJ whole genome shotgun (WGS) entry which is preliminary data.</text>
</comment>
<keyword evidence="1" id="KW-0732">Signal</keyword>
<feature type="chain" id="PRO_5041963557" description="Cyanovirin-N domain-containing protein" evidence="1">
    <location>
        <begin position="17"/>
        <end position="196"/>
    </location>
</feature>
<dbReference type="EMBL" id="JARJCW010000017">
    <property type="protein sequence ID" value="KAJ7215579.1"/>
    <property type="molecule type" value="Genomic_DNA"/>
</dbReference>
<keyword evidence="3" id="KW-1185">Reference proteome</keyword>
<gene>
    <name evidence="2" type="ORF">GGX14DRAFT_392014</name>
</gene>
<sequence>MKTVLSFVALISLAAASSTLPSGGKVLSSCAADARVLVKTRNFTVGGHEIQVSTKACSANIVTSRSFGKRQTLLCDTRQATTFECATGLPPPVIADCDNLRAALPGFVATQPPFFEPVAPQFLQSVTLGTCEYAWINNNPVGGATLEGCWSDMEEFGSILTSGCIEVGEPAGIAFPTVPLAIPNDTWIFEFVCLSL</sequence>
<reference evidence="2" key="1">
    <citation type="submission" date="2023-03" db="EMBL/GenBank/DDBJ databases">
        <title>Massive genome expansion in bonnet fungi (Mycena s.s.) driven by repeated elements and novel gene families across ecological guilds.</title>
        <authorList>
            <consortium name="Lawrence Berkeley National Laboratory"/>
            <person name="Harder C.B."/>
            <person name="Miyauchi S."/>
            <person name="Viragh M."/>
            <person name="Kuo A."/>
            <person name="Thoen E."/>
            <person name="Andreopoulos B."/>
            <person name="Lu D."/>
            <person name="Skrede I."/>
            <person name="Drula E."/>
            <person name="Henrissat B."/>
            <person name="Morin E."/>
            <person name="Kohler A."/>
            <person name="Barry K."/>
            <person name="LaButti K."/>
            <person name="Morin E."/>
            <person name="Salamov A."/>
            <person name="Lipzen A."/>
            <person name="Mereny Z."/>
            <person name="Hegedus B."/>
            <person name="Baldrian P."/>
            <person name="Stursova M."/>
            <person name="Weitz H."/>
            <person name="Taylor A."/>
            <person name="Grigoriev I.V."/>
            <person name="Nagy L.G."/>
            <person name="Martin F."/>
            <person name="Kauserud H."/>
        </authorList>
    </citation>
    <scope>NUCLEOTIDE SEQUENCE</scope>
    <source>
        <strain evidence="2">9144</strain>
    </source>
</reference>